<keyword evidence="1" id="KW-0732">Signal</keyword>
<feature type="domain" description="DUF732" evidence="2">
    <location>
        <begin position="27"/>
        <end position="98"/>
    </location>
</feature>
<dbReference type="RefSeq" id="WP_158016877.1">
    <property type="nucleotide sequence ID" value="NZ_CBCSKE010000056.1"/>
</dbReference>
<evidence type="ECO:0000256" key="1">
    <source>
        <dbReference type="SAM" id="SignalP"/>
    </source>
</evidence>
<dbReference type="OrthoDB" id="4734115at2"/>
<feature type="signal peptide" evidence="1">
    <location>
        <begin position="1"/>
        <end position="24"/>
    </location>
</feature>
<feature type="chain" id="PRO_5018679272" description="DUF732 domain-containing protein" evidence="1">
    <location>
        <begin position="25"/>
        <end position="108"/>
    </location>
</feature>
<keyword evidence="4" id="KW-1185">Reference proteome</keyword>
<dbReference type="Proteomes" id="UP000269998">
    <property type="component" value="Chromosome"/>
</dbReference>
<evidence type="ECO:0000313" key="4">
    <source>
        <dbReference type="Proteomes" id="UP000269998"/>
    </source>
</evidence>
<accession>A0A3S5CZS8</accession>
<evidence type="ECO:0000259" key="2">
    <source>
        <dbReference type="Pfam" id="PF05305"/>
    </source>
</evidence>
<dbReference type="AlphaFoldDB" id="A0A3S5CZS8"/>
<dbReference type="EMBL" id="LR130759">
    <property type="protein sequence ID" value="VDM88894.1"/>
    <property type="molecule type" value="Genomic_DNA"/>
</dbReference>
<proteinExistence type="predicted"/>
<sequence precursor="true">MLIRILVTAFALLAPLGSVATAHADSNDDKFLAELQSEGITDHVSPSHAILAGHVVCQKLASGMTATQVAYDVLNSSSMPSYHSGYFVGAAIDAYCPQYRPEESELHH</sequence>
<gene>
    <name evidence="3" type="ORF">MB901379_02460</name>
</gene>
<reference evidence="4" key="1">
    <citation type="submission" date="2018-02" db="EMBL/GenBank/DDBJ databases">
        <authorList>
            <person name="Seth-Smith MB H."/>
            <person name="Seth-Smith H."/>
        </authorList>
    </citation>
    <scope>NUCLEOTIDE SEQUENCE [LARGE SCALE GENOMIC DNA]</scope>
</reference>
<organism evidence="3 4">
    <name type="scientific">Mycobacterium basiliense</name>
    <dbReference type="NCBI Taxonomy" id="2094119"/>
    <lineage>
        <taxon>Bacteria</taxon>
        <taxon>Bacillati</taxon>
        <taxon>Actinomycetota</taxon>
        <taxon>Actinomycetes</taxon>
        <taxon>Mycobacteriales</taxon>
        <taxon>Mycobacteriaceae</taxon>
        <taxon>Mycobacterium</taxon>
    </lineage>
</organism>
<dbReference type="Pfam" id="PF05305">
    <property type="entry name" value="DUF732"/>
    <property type="match status" value="1"/>
</dbReference>
<evidence type="ECO:0000313" key="3">
    <source>
        <dbReference type="EMBL" id="VDM88894.1"/>
    </source>
</evidence>
<dbReference type="InterPro" id="IPR007969">
    <property type="entry name" value="DUF732"/>
</dbReference>
<dbReference type="KEGG" id="mbai:MB901379_02460"/>
<name>A0A3S5CZS8_9MYCO</name>
<protein>
    <recommendedName>
        <fullName evidence="2">DUF732 domain-containing protein</fullName>
    </recommendedName>
</protein>